<dbReference type="EMBL" id="CP019938">
    <property type="protein sequence ID" value="ARO15986.1"/>
    <property type="molecule type" value="Genomic_DNA"/>
</dbReference>
<evidence type="ECO:0000256" key="4">
    <source>
        <dbReference type="ARBA" id="ARBA00022475"/>
    </source>
</evidence>
<evidence type="ECO:0000256" key="1">
    <source>
        <dbReference type="ARBA" id="ARBA00004651"/>
    </source>
</evidence>
<accession>A0A1W6P3D1</accession>
<evidence type="ECO:0000256" key="5">
    <source>
        <dbReference type="ARBA" id="ARBA00022692"/>
    </source>
</evidence>
<comment type="similarity">
    <text evidence="2 8">Belongs to the CPA3 antiporters (TC 2.A.63) subunit F family.</text>
</comment>
<evidence type="ECO:0000313" key="10">
    <source>
        <dbReference type="EMBL" id="ARO15986.1"/>
    </source>
</evidence>
<evidence type="ECO:0000256" key="7">
    <source>
        <dbReference type="ARBA" id="ARBA00023136"/>
    </source>
</evidence>
<evidence type="ECO:0000256" key="9">
    <source>
        <dbReference type="SAM" id="Phobius"/>
    </source>
</evidence>
<evidence type="ECO:0000313" key="11">
    <source>
        <dbReference type="Proteomes" id="UP000242447"/>
    </source>
</evidence>
<dbReference type="PANTHER" id="PTHR34702">
    <property type="entry name" value="NA(+)/H(+) ANTIPORTER SUBUNIT F1"/>
    <property type="match status" value="1"/>
</dbReference>
<keyword evidence="6 9" id="KW-1133">Transmembrane helix</keyword>
<gene>
    <name evidence="10" type="primary">mnhF</name>
    <name evidence="10" type="ORF">BVG79_p1000184</name>
</gene>
<dbReference type="RefSeq" id="WP_085787549.1">
    <property type="nucleotide sequence ID" value="NZ_CP019938.1"/>
</dbReference>
<dbReference type="PIRSF" id="PIRSF028784">
    <property type="entry name" value="MrpF"/>
    <property type="match status" value="1"/>
</dbReference>
<feature type="transmembrane region" description="Helical" evidence="9">
    <location>
        <begin position="64"/>
        <end position="84"/>
    </location>
</feature>
<dbReference type="GO" id="GO:0015385">
    <property type="term" value="F:sodium:proton antiporter activity"/>
    <property type="evidence" value="ECO:0007669"/>
    <property type="project" value="TreeGrafter"/>
</dbReference>
<sequence>MTPTSFMHGCLAIGLTCIAIALCLSFVRLAKGPTLVDRIVAIDMITTAVIAICGLYAVKAGSDAFLDIAVALALVSFISVLAFARYAEQVAHRGDPDA</sequence>
<dbReference type="KEGG" id="kro:BVG79_p1000184"/>
<organism evidence="10 11">
    <name type="scientific">Ketogulonicigenium robustum</name>
    <dbReference type="NCBI Taxonomy" id="92947"/>
    <lineage>
        <taxon>Bacteria</taxon>
        <taxon>Pseudomonadati</taxon>
        <taxon>Pseudomonadota</taxon>
        <taxon>Alphaproteobacteria</taxon>
        <taxon>Rhodobacterales</taxon>
        <taxon>Roseobacteraceae</taxon>
        <taxon>Ketogulonicigenium</taxon>
    </lineage>
</organism>
<dbReference type="PANTHER" id="PTHR34702:SF1">
    <property type="entry name" value="NA(+)_H(+) ANTIPORTER SUBUNIT F"/>
    <property type="match status" value="1"/>
</dbReference>
<dbReference type="AlphaFoldDB" id="A0A1W6P3D1"/>
<keyword evidence="4 8" id="KW-1003">Cell membrane</keyword>
<feature type="transmembrane region" description="Helical" evidence="9">
    <location>
        <begin position="39"/>
        <end position="58"/>
    </location>
</feature>
<proteinExistence type="inferred from homology"/>
<keyword evidence="7 8" id="KW-0472">Membrane</keyword>
<evidence type="ECO:0000256" key="3">
    <source>
        <dbReference type="ARBA" id="ARBA00022448"/>
    </source>
</evidence>
<keyword evidence="3 8" id="KW-0813">Transport</keyword>
<evidence type="ECO:0000256" key="2">
    <source>
        <dbReference type="ARBA" id="ARBA00009212"/>
    </source>
</evidence>
<geneLocation type="plasmid" evidence="10">
    <name>unnamed1</name>
</geneLocation>
<dbReference type="GO" id="GO:0005886">
    <property type="term" value="C:plasma membrane"/>
    <property type="evidence" value="ECO:0007669"/>
    <property type="project" value="UniProtKB-SubCell"/>
</dbReference>
<dbReference type="InterPro" id="IPR007208">
    <property type="entry name" value="MrpF/PhaF-like"/>
</dbReference>
<evidence type="ECO:0000256" key="8">
    <source>
        <dbReference type="PIRNR" id="PIRNR028784"/>
    </source>
</evidence>
<keyword evidence="8" id="KW-0050">Antiport</keyword>
<keyword evidence="5 9" id="KW-0812">Transmembrane</keyword>
<feature type="transmembrane region" description="Helical" evidence="9">
    <location>
        <begin position="6"/>
        <end position="27"/>
    </location>
</feature>
<name>A0A1W6P3D1_9RHOB</name>
<evidence type="ECO:0000256" key="6">
    <source>
        <dbReference type="ARBA" id="ARBA00022989"/>
    </source>
</evidence>
<comment type="subcellular location">
    <subcellularLocation>
        <location evidence="1 8">Cell membrane</location>
        <topology evidence="1 8">Multi-pass membrane protein</topology>
    </subcellularLocation>
</comment>
<reference evidence="10 11" key="1">
    <citation type="submission" date="2017-02" db="EMBL/GenBank/DDBJ databases">
        <title>Ketogulonicigenium robustum SPU B003 Genome sequencing and assembly.</title>
        <authorList>
            <person name="Li Y."/>
            <person name="Liu L."/>
            <person name="Wang C."/>
            <person name="Zhang M."/>
            <person name="Zhang T."/>
            <person name="Zhang Y."/>
        </authorList>
    </citation>
    <scope>NUCLEOTIDE SEQUENCE [LARGE SCALE GENOMIC DNA]</scope>
    <source>
        <strain evidence="10 11">SPU_B003</strain>
        <plasmid evidence="10 11">unnamed1</plasmid>
    </source>
</reference>
<dbReference type="Pfam" id="PF04066">
    <property type="entry name" value="MrpF_PhaF"/>
    <property type="match status" value="1"/>
</dbReference>
<keyword evidence="10" id="KW-0614">Plasmid</keyword>
<protein>
    <submittedName>
        <fullName evidence="10">Multiple resistance and pH regulation protein F</fullName>
    </submittedName>
</protein>
<keyword evidence="8" id="KW-0406">Ion transport</keyword>
<dbReference type="Proteomes" id="UP000242447">
    <property type="component" value="Plasmid unnamed1"/>
</dbReference>
<keyword evidence="11" id="KW-1185">Reference proteome</keyword>